<dbReference type="SUPFAM" id="SSF110391">
    <property type="entry name" value="GlpP-like"/>
    <property type="match status" value="1"/>
</dbReference>
<protein>
    <submittedName>
        <fullName evidence="1">Glycerol uptake operon antiterminator</fullName>
    </submittedName>
</protein>
<name>A0A4R2LJE2_9FIRM</name>
<dbReference type="InterPro" id="IPR013785">
    <property type="entry name" value="Aldolase_TIM"/>
</dbReference>
<dbReference type="Pfam" id="PF04309">
    <property type="entry name" value="G3P_antiterm"/>
    <property type="match status" value="1"/>
</dbReference>
<evidence type="ECO:0000313" key="2">
    <source>
        <dbReference type="Proteomes" id="UP000295711"/>
    </source>
</evidence>
<proteinExistence type="predicted"/>
<dbReference type="PIRSF" id="PIRSF016897">
    <property type="entry name" value="GlpP"/>
    <property type="match status" value="1"/>
</dbReference>
<reference evidence="1 2" key="1">
    <citation type="submission" date="2019-03" db="EMBL/GenBank/DDBJ databases">
        <title>Genomic Encyclopedia of Type Strains, Phase IV (KMG-IV): sequencing the most valuable type-strain genomes for metagenomic binning, comparative biology and taxonomic classification.</title>
        <authorList>
            <person name="Goeker M."/>
        </authorList>
    </citation>
    <scope>NUCLEOTIDE SEQUENCE [LARGE SCALE GENOMIC DNA]</scope>
    <source>
        <strain evidence="1 2">DSM 28559</strain>
    </source>
</reference>
<dbReference type="PANTHER" id="PTHR35787">
    <property type="entry name" value="GLYCEROL UPTAKE OPERON ANTITERMINATOR REGULATORY PROTEIN"/>
    <property type="match status" value="1"/>
</dbReference>
<dbReference type="InterPro" id="IPR006699">
    <property type="entry name" value="GlpP"/>
</dbReference>
<gene>
    <name evidence="1" type="ORF">EV212_103213</name>
</gene>
<dbReference type="Gene3D" id="3.20.20.70">
    <property type="entry name" value="Aldolase class I"/>
    <property type="match status" value="1"/>
</dbReference>
<dbReference type="PANTHER" id="PTHR35787:SF1">
    <property type="entry name" value="GLYCEROL UPTAKE OPERON ANTITERMINATOR REGULATORY PROTEIN"/>
    <property type="match status" value="1"/>
</dbReference>
<keyword evidence="2" id="KW-1185">Reference proteome</keyword>
<dbReference type="Proteomes" id="UP000295711">
    <property type="component" value="Unassembled WGS sequence"/>
</dbReference>
<dbReference type="AlphaFoldDB" id="A0A4R2LJE2"/>
<evidence type="ECO:0000313" key="1">
    <source>
        <dbReference type="EMBL" id="TCO85491.1"/>
    </source>
</evidence>
<dbReference type="RefSeq" id="WP_330570460.1">
    <property type="nucleotide sequence ID" value="NZ_JANKAQ010000003.1"/>
</dbReference>
<dbReference type="EMBL" id="SLXA01000003">
    <property type="protein sequence ID" value="TCO85491.1"/>
    <property type="molecule type" value="Genomic_DNA"/>
</dbReference>
<dbReference type="GO" id="GO:0006355">
    <property type="term" value="P:regulation of DNA-templated transcription"/>
    <property type="evidence" value="ECO:0007669"/>
    <property type="project" value="InterPro"/>
</dbReference>
<comment type="caution">
    <text evidence="1">The sequence shown here is derived from an EMBL/GenBank/DDBJ whole genome shotgun (WGS) entry which is preliminary data.</text>
</comment>
<dbReference type="GO" id="GO:0006071">
    <property type="term" value="P:glycerol metabolic process"/>
    <property type="evidence" value="ECO:0007669"/>
    <property type="project" value="InterPro"/>
</dbReference>
<accession>A0A4R2LJE2</accession>
<organism evidence="1 2">
    <name type="scientific">Frisingicoccus caecimuris</name>
    <dbReference type="NCBI Taxonomy" id="1796636"/>
    <lineage>
        <taxon>Bacteria</taxon>
        <taxon>Bacillati</taxon>
        <taxon>Bacillota</taxon>
        <taxon>Clostridia</taxon>
        <taxon>Lachnospirales</taxon>
        <taxon>Lachnospiraceae</taxon>
        <taxon>Frisingicoccus</taxon>
    </lineage>
</organism>
<sequence>MKEMLDAEILIDSPVIAAIKDEQGLAECLKTECQVIFILFGNVCNIGEIVKRIKDSGKIAIVHMDLITGLSSKEISVDFIKKVTQADGIISTKPMMVKRAKELGLLTIQRFFIIDSIALENSKRQIEVYHPDCVEIMPGIMPKILKDIRNFVSVPVIAGGLLTDKKDVMSALSAGADAISTTNRTLWKMQ</sequence>